<dbReference type="Pfam" id="PF26381">
    <property type="entry name" value="BREX_PglY_5th"/>
    <property type="match status" value="1"/>
</dbReference>
<dbReference type="EMBL" id="VLLL01000008">
    <property type="protein sequence ID" value="TWJ08200.1"/>
    <property type="molecule type" value="Genomic_DNA"/>
</dbReference>
<evidence type="ECO:0000256" key="1">
    <source>
        <dbReference type="SAM" id="MobiDB-lite"/>
    </source>
</evidence>
<evidence type="ECO:0008006" key="6">
    <source>
        <dbReference type="Google" id="ProtNLM"/>
    </source>
</evidence>
<feature type="region of interest" description="Disordered" evidence="1">
    <location>
        <begin position="1169"/>
        <end position="1205"/>
    </location>
</feature>
<feature type="domain" description="ATPase PglY C-terminal" evidence="3">
    <location>
        <begin position="992"/>
        <end position="1167"/>
    </location>
</feature>
<evidence type="ECO:0000259" key="2">
    <source>
        <dbReference type="Pfam" id="PF26381"/>
    </source>
</evidence>
<accession>A0A562URF7</accession>
<feature type="domain" description="ATPase PglY 5th" evidence="2">
    <location>
        <begin position="851"/>
        <end position="948"/>
    </location>
</feature>
<name>A0A562URF7_9ACTN</name>
<comment type="caution">
    <text evidence="4">The sequence shown here is derived from an EMBL/GenBank/DDBJ whole genome shotgun (WGS) entry which is preliminary data.</text>
</comment>
<protein>
    <recommendedName>
        <fullName evidence="6">Phage resistance protein</fullName>
    </recommendedName>
</protein>
<proteinExistence type="predicted"/>
<evidence type="ECO:0000259" key="3">
    <source>
        <dbReference type="Pfam" id="PF26382"/>
    </source>
</evidence>
<gene>
    <name evidence="4" type="ORF">LX16_4421</name>
</gene>
<evidence type="ECO:0000313" key="5">
    <source>
        <dbReference type="Proteomes" id="UP000321617"/>
    </source>
</evidence>
<evidence type="ECO:0000313" key="4">
    <source>
        <dbReference type="EMBL" id="TWJ08200.1"/>
    </source>
</evidence>
<dbReference type="OrthoDB" id="3201900at2"/>
<sequence>MTRTLDDIFDIPESVQAGDWVMVLGRDTMDDVDKLLAEYVVTDQLAECFDEALTLVRTAVTTGVSQAAYLEGSFGAGKSHFLGVLKAILQHHPNARGKHGLTKTIATHDAWLPGKRFLQITQHMIDAQSLEDAILGRYVDTVREHHPGKPLPVVYQSDTLIADAKALRRRIGDDAFIGGLFEAESDGTSSDSIHDAWDESGWDTDRLDEAFAAAPESSERQELVSALIGRGAHFASYHDSFRGSGRGFIDLDTGLARISAHAKDVLGYDAVVLHLDETVLWLSQFTGDIVRMNAETQKLSKLVESAETHRPAPIISFLPRQRDLIDILNKGVSGREVQSVSDQAEYGAGRFQPIKLSDENLPTVVQERLLRPKSPDAADALDAAFDQTANSRTDIWDTLLDAQGETGTAAQFRKSYPFSPAFLHVMVNVSSALQRTRSALKLMSEMLGAHRELPLGKLMPVGAIFQALCDSAERPFPGRLRDEFDKTKQFYHQRLRPFLARRHNLSDADIVDGKTTAGYDADDLIVKTLLLSALVTIPALQELTASRLHALNLGAVTARVPGTEVRTVAQTLRDLGAEFGDFHVTQDPDPRVDVNLIGVDTHRIIQLAGPQYDSPEDRQRKLRQLLWAELGLTDDGTPTAVKTIVWRGTERTVEVVYGNVREQATATFHPDRPGAIKVLIDYPFDTGNFGPSDDRGKVANVAAEVDEPPLTFAWLPSFFQHDRLQELGQLVIIDALLSQDRLAELTGNLTSDERVHARGQLESRRSNLTSRIVGVLKQAYGVAGVVPIDVEAHDVDHFCAVDRQLELAKPSAGQPLREAFTRACHQLLAHNYPTHPDLDADGTGKPVRIGDLNKVLSAVERAAQLPDRRLELEISEKSVLRRIANPLEIATVGEVFVLRQDWQLRLDRLAAAAGATGDLSVRRLRGWVDEEVPGLPPLVVDLLVHVYANLADRSWLMAGQPIDPQALGKMHADAVLRKPELPPRDAFESASTRATDIFGAERRVAYTSRSTQALFRHVRESAQQALSGMDALRSDLEERARVLGLSPESARLSTVKELWTVLSDLVSHTTATPLLQELADATLPKDAGVYKNALETARGVREALLRTHWNILDSLVGLAEGGSEQSRSAASILEQLRKVAREDELTQRLAPALDEAVGQASALFAAAVNRPTPPQPDLPPDPPVGATRAASTTAEETTVTMPPPPHINAVTKQVTGRDAAGIVAELTATLRADPDARFEITWRKMD</sequence>
<dbReference type="InterPro" id="IPR058748">
    <property type="entry name" value="PglY_5th"/>
</dbReference>
<dbReference type="RefSeq" id="WP_147142479.1">
    <property type="nucleotide sequence ID" value="NZ_BAABIJ010000004.1"/>
</dbReference>
<feature type="compositionally biased region" description="Low complexity" evidence="1">
    <location>
        <begin position="1186"/>
        <end position="1200"/>
    </location>
</feature>
<organism evidence="4 5">
    <name type="scientific">Stackebrandtia albiflava</name>
    <dbReference type="NCBI Taxonomy" id="406432"/>
    <lineage>
        <taxon>Bacteria</taxon>
        <taxon>Bacillati</taxon>
        <taxon>Actinomycetota</taxon>
        <taxon>Actinomycetes</taxon>
        <taxon>Glycomycetales</taxon>
        <taxon>Glycomycetaceae</taxon>
        <taxon>Stackebrandtia</taxon>
    </lineage>
</organism>
<reference evidence="4 5" key="1">
    <citation type="journal article" date="2013" name="Stand. Genomic Sci.">
        <title>Genomic Encyclopedia of Type Strains, Phase I: The one thousand microbial genomes (KMG-I) project.</title>
        <authorList>
            <person name="Kyrpides N.C."/>
            <person name="Woyke T."/>
            <person name="Eisen J.A."/>
            <person name="Garrity G."/>
            <person name="Lilburn T.G."/>
            <person name="Beck B.J."/>
            <person name="Whitman W.B."/>
            <person name="Hugenholtz P."/>
            <person name="Klenk H.P."/>
        </authorList>
    </citation>
    <scope>NUCLEOTIDE SEQUENCE [LARGE SCALE GENOMIC DNA]</scope>
    <source>
        <strain evidence="4 5">DSM 45044</strain>
    </source>
</reference>
<feature type="compositionally biased region" description="Pro residues" evidence="1">
    <location>
        <begin position="1171"/>
        <end position="1183"/>
    </location>
</feature>
<keyword evidence="5" id="KW-1185">Reference proteome</keyword>
<dbReference type="Proteomes" id="UP000321617">
    <property type="component" value="Unassembled WGS sequence"/>
</dbReference>
<dbReference type="AlphaFoldDB" id="A0A562URF7"/>
<dbReference type="InterPro" id="IPR058747">
    <property type="entry name" value="PglY_C"/>
</dbReference>
<dbReference type="Pfam" id="PF26382">
    <property type="entry name" value="BREX_PglY_6th"/>
    <property type="match status" value="1"/>
</dbReference>